<dbReference type="PANTHER" id="PTHR35507:SF1">
    <property type="entry name" value="TMF_TATA_BD DOMAIN-CONTAINING PROTEIN"/>
    <property type="match status" value="1"/>
</dbReference>
<feature type="region of interest" description="Disordered" evidence="1">
    <location>
        <begin position="344"/>
        <end position="378"/>
    </location>
</feature>
<sequence length="462" mass="51491">MDGGEYASSRGPGAPTPARVSLAHLGSPSPRRLSGCFEEPSRPALKKIAWVSLQGRLVGAEEATSAGAIGGGLSADEAVAWDLFSPLHRVLVVAVVAAAAYNSKRARQIEQFQRSVELRDEVLLSMQQKLDNLCEQMNSLQDQPVKCISGLSLENDQFNSEVKQSQVASQFCGSRTSLLELNPESGSLPLCRHDATGIESAKEEAFNADNLIPTEQEERRMSDLSDFNWSVTSSVDFQVMNSQTFRALASEQEFYNLRKECEEKDAKIKELAIAVDAFRAADCKRITELEEIIRRRNLVISKLKKDKAVLEKQVVELTRLRRSSSTALDTSNLQPPVMANNILYDMSSTSPSSSDPDSPMTSKQYHSQRSVAEDNPQRHDIRMAEIISPSSVEHLIPLNKSNDGSLKQQFISPLKENQRIQRSEPASALRQRRIVHFSEDSKRTRRAAHQKANYTSSKMRWT</sequence>
<proteinExistence type="predicted"/>
<evidence type="ECO:0000313" key="2">
    <source>
        <dbReference type="EMBL" id="CAG1836739.1"/>
    </source>
</evidence>
<accession>A0A8D6ZUF7</accession>
<reference evidence="2" key="1">
    <citation type="submission" date="2021-03" db="EMBL/GenBank/DDBJ databases">
        <authorList>
            <consortium name="Genoscope - CEA"/>
            <person name="William W."/>
        </authorList>
    </citation>
    <scope>NUCLEOTIDE SEQUENCE</scope>
    <source>
        <strain evidence="2">Doubled-haploid Pahang</strain>
    </source>
</reference>
<feature type="region of interest" description="Disordered" evidence="1">
    <location>
        <begin position="440"/>
        <end position="462"/>
    </location>
</feature>
<dbReference type="EMBL" id="HG996474">
    <property type="protein sequence ID" value="CAG1836739.1"/>
    <property type="molecule type" value="Genomic_DNA"/>
</dbReference>
<name>A0A8D6ZUF7_MUSAM</name>
<dbReference type="AlphaFoldDB" id="A0A8D6ZUF7"/>
<dbReference type="PANTHER" id="PTHR35507">
    <property type="entry name" value="OS09G0488600 PROTEIN"/>
    <property type="match status" value="1"/>
</dbReference>
<feature type="compositionally biased region" description="Polar residues" evidence="1">
    <location>
        <begin position="452"/>
        <end position="462"/>
    </location>
</feature>
<feature type="compositionally biased region" description="Low complexity" evidence="1">
    <location>
        <begin position="345"/>
        <end position="362"/>
    </location>
</feature>
<protein>
    <submittedName>
        <fullName evidence="2">(wild Malaysian banana) hypothetical protein</fullName>
    </submittedName>
</protein>
<organism evidence="2">
    <name type="scientific">Musa acuminata subsp. malaccensis</name>
    <name type="common">Wild banana</name>
    <name type="synonym">Musa malaccensis</name>
    <dbReference type="NCBI Taxonomy" id="214687"/>
    <lineage>
        <taxon>Eukaryota</taxon>
        <taxon>Viridiplantae</taxon>
        <taxon>Streptophyta</taxon>
        <taxon>Embryophyta</taxon>
        <taxon>Tracheophyta</taxon>
        <taxon>Spermatophyta</taxon>
        <taxon>Magnoliopsida</taxon>
        <taxon>Liliopsida</taxon>
        <taxon>Zingiberales</taxon>
        <taxon>Musaceae</taxon>
        <taxon>Musa</taxon>
    </lineage>
</organism>
<evidence type="ECO:0000256" key="1">
    <source>
        <dbReference type="SAM" id="MobiDB-lite"/>
    </source>
</evidence>
<gene>
    <name evidence="2" type="ORF">GSMUA_247080.1</name>
</gene>
<feature type="region of interest" description="Disordered" evidence="1">
    <location>
        <begin position="1"/>
        <end position="33"/>
    </location>
</feature>